<proteinExistence type="predicted"/>
<dbReference type="Proteomes" id="UP000294862">
    <property type="component" value="Unassembled WGS sequence"/>
</dbReference>
<dbReference type="EMBL" id="SLWQ01000008">
    <property type="protein sequence ID" value="TCO38172.1"/>
    <property type="molecule type" value="Genomic_DNA"/>
</dbReference>
<organism evidence="1 2">
    <name type="scientific">Dokdonella fugitiva</name>
    <dbReference type="NCBI Taxonomy" id="328517"/>
    <lineage>
        <taxon>Bacteria</taxon>
        <taxon>Pseudomonadati</taxon>
        <taxon>Pseudomonadota</taxon>
        <taxon>Gammaproteobacteria</taxon>
        <taxon>Lysobacterales</taxon>
        <taxon>Rhodanobacteraceae</taxon>
        <taxon>Dokdonella</taxon>
    </lineage>
</organism>
<evidence type="ECO:0000313" key="1">
    <source>
        <dbReference type="EMBL" id="TCO38172.1"/>
    </source>
</evidence>
<reference evidence="1 2" key="1">
    <citation type="journal article" date="2015" name="Stand. Genomic Sci.">
        <title>Genomic Encyclopedia of Bacterial and Archaeal Type Strains, Phase III: the genomes of soil and plant-associated and newly described type strains.</title>
        <authorList>
            <person name="Whitman W.B."/>
            <person name="Woyke T."/>
            <person name="Klenk H.P."/>
            <person name="Zhou Y."/>
            <person name="Lilburn T.G."/>
            <person name="Beck B.J."/>
            <person name="De Vos P."/>
            <person name="Vandamme P."/>
            <person name="Eisen J.A."/>
            <person name="Garrity G."/>
            <person name="Hugenholtz P."/>
            <person name="Kyrpides N.C."/>
        </authorList>
    </citation>
    <scope>NUCLEOTIDE SEQUENCE [LARGE SCALE GENOMIC DNA]</scope>
    <source>
        <strain evidence="1 2">A3</strain>
    </source>
</reference>
<comment type="caution">
    <text evidence="1">The sequence shown here is derived from an EMBL/GenBank/DDBJ whole genome shotgun (WGS) entry which is preliminary data.</text>
</comment>
<keyword evidence="2" id="KW-1185">Reference proteome</keyword>
<name>A0A4R2I2J7_9GAMM</name>
<protein>
    <submittedName>
        <fullName evidence="1">Uncharacterized protein</fullName>
    </submittedName>
</protein>
<dbReference type="PROSITE" id="PS51257">
    <property type="entry name" value="PROKAR_LIPOPROTEIN"/>
    <property type="match status" value="1"/>
</dbReference>
<gene>
    <name evidence="1" type="ORF">EV148_1087</name>
</gene>
<dbReference type="AlphaFoldDB" id="A0A4R2I2J7"/>
<evidence type="ECO:0000313" key="2">
    <source>
        <dbReference type="Proteomes" id="UP000294862"/>
    </source>
</evidence>
<accession>A0A4R2I2J7</accession>
<sequence>MRSHRPPATRLRRRHVAAATLLGLLGCGIATAQIVAYAIAGGGGTSRSPGGCRVLEGSIGEPAVGVSGGAAFSLHAGYWAGPGSLQRDSLFDTGFEACQ</sequence>